<dbReference type="GO" id="GO:0005524">
    <property type="term" value="F:ATP binding"/>
    <property type="evidence" value="ECO:0007669"/>
    <property type="project" value="UniProtKB-KW"/>
</dbReference>
<dbReference type="FunFam" id="3.40.1190.10:FF:000011">
    <property type="entry name" value="Folylpolyglutamate synthase/dihydrofolate synthase"/>
    <property type="match status" value="1"/>
</dbReference>
<dbReference type="STRING" id="146817.SAMN04488502_101880"/>
<keyword evidence="4 11" id="KW-0436">Ligase</keyword>
<keyword evidence="5" id="KW-0479">Metal-binding</keyword>
<evidence type="ECO:0000259" key="12">
    <source>
        <dbReference type="Pfam" id="PF02875"/>
    </source>
</evidence>
<dbReference type="PANTHER" id="PTHR11136">
    <property type="entry name" value="FOLYLPOLYGLUTAMATE SYNTHASE-RELATED"/>
    <property type="match status" value="1"/>
</dbReference>
<dbReference type="NCBIfam" id="TIGR01499">
    <property type="entry name" value="folC"/>
    <property type="match status" value="1"/>
</dbReference>
<dbReference type="RefSeq" id="WP_092068760.1">
    <property type="nucleotide sequence ID" value="NZ_FNHB01000001.1"/>
</dbReference>
<evidence type="ECO:0000256" key="3">
    <source>
        <dbReference type="ARBA" id="ARBA00013025"/>
    </source>
</evidence>
<evidence type="ECO:0000256" key="9">
    <source>
        <dbReference type="ARBA" id="ARBA00030592"/>
    </source>
</evidence>
<dbReference type="OrthoDB" id="9809356at2"/>
<gene>
    <name evidence="14" type="ORF">SAMN04488502_101880</name>
</gene>
<keyword evidence="7 11" id="KW-0067">ATP-binding</keyword>
<comment type="cofactor">
    <cofactor evidence="1">
        <name>Mg(2+)</name>
        <dbReference type="ChEBI" id="CHEBI:18420"/>
    </cofactor>
</comment>
<dbReference type="GO" id="GO:0005737">
    <property type="term" value="C:cytoplasm"/>
    <property type="evidence" value="ECO:0007669"/>
    <property type="project" value="TreeGrafter"/>
</dbReference>
<dbReference type="GO" id="GO:0008841">
    <property type="term" value="F:dihydrofolate synthase activity"/>
    <property type="evidence" value="ECO:0007669"/>
    <property type="project" value="TreeGrafter"/>
</dbReference>
<evidence type="ECO:0000313" key="15">
    <source>
        <dbReference type="Proteomes" id="UP000214880"/>
    </source>
</evidence>
<reference evidence="14 15" key="1">
    <citation type="submission" date="2016-10" db="EMBL/GenBank/DDBJ databases">
        <authorList>
            <person name="de Groot N.N."/>
        </authorList>
    </citation>
    <scope>NUCLEOTIDE SEQUENCE [LARGE SCALE GENOMIC DNA]</scope>
    <source>
        <strain evidence="14 15">DSM 1736</strain>
    </source>
</reference>
<evidence type="ECO:0000256" key="2">
    <source>
        <dbReference type="ARBA" id="ARBA00008276"/>
    </source>
</evidence>
<dbReference type="InterPro" id="IPR013221">
    <property type="entry name" value="Mur_ligase_cen"/>
</dbReference>
<dbReference type="EC" id="6.3.2.17" evidence="3"/>
<dbReference type="GO" id="GO:0046872">
    <property type="term" value="F:metal ion binding"/>
    <property type="evidence" value="ECO:0007669"/>
    <property type="project" value="UniProtKB-KW"/>
</dbReference>
<dbReference type="GO" id="GO:0004326">
    <property type="term" value="F:tetrahydrofolylpolyglutamate synthase activity"/>
    <property type="evidence" value="ECO:0007669"/>
    <property type="project" value="UniProtKB-EC"/>
</dbReference>
<dbReference type="Pfam" id="PF02875">
    <property type="entry name" value="Mur_ligase_C"/>
    <property type="match status" value="1"/>
</dbReference>
<dbReference type="EMBL" id="FNHB01000001">
    <property type="protein sequence ID" value="SDL80907.1"/>
    <property type="molecule type" value="Genomic_DNA"/>
</dbReference>
<comment type="catalytic activity">
    <reaction evidence="10">
        <text>(6S)-5,6,7,8-tetrahydrofolyl-(gamma-L-Glu)(n) + L-glutamate + ATP = (6S)-5,6,7,8-tetrahydrofolyl-(gamma-L-Glu)(n+1) + ADP + phosphate + H(+)</text>
        <dbReference type="Rhea" id="RHEA:10580"/>
        <dbReference type="Rhea" id="RHEA-COMP:14738"/>
        <dbReference type="Rhea" id="RHEA-COMP:14740"/>
        <dbReference type="ChEBI" id="CHEBI:15378"/>
        <dbReference type="ChEBI" id="CHEBI:29985"/>
        <dbReference type="ChEBI" id="CHEBI:30616"/>
        <dbReference type="ChEBI" id="CHEBI:43474"/>
        <dbReference type="ChEBI" id="CHEBI:141005"/>
        <dbReference type="ChEBI" id="CHEBI:456216"/>
        <dbReference type="EC" id="6.3.2.17"/>
    </reaction>
</comment>
<organism evidence="14 15">
    <name type="scientific">Dendrosporobacter quercicolus</name>
    <dbReference type="NCBI Taxonomy" id="146817"/>
    <lineage>
        <taxon>Bacteria</taxon>
        <taxon>Bacillati</taxon>
        <taxon>Bacillota</taxon>
        <taxon>Negativicutes</taxon>
        <taxon>Selenomonadales</taxon>
        <taxon>Sporomusaceae</taxon>
        <taxon>Dendrosporobacter</taxon>
    </lineage>
</organism>
<name>A0A1G9N461_9FIRM</name>
<comment type="similarity">
    <text evidence="2 11">Belongs to the folylpolyglutamate synthase family.</text>
</comment>
<keyword evidence="6 11" id="KW-0547">Nucleotide-binding</keyword>
<dbReference type="InterPro" id="IPR018109">
    <property type="entry name" value="Folylpolyglutamate_synth_CS"/>
</dbReference>
<proteinExistence type="inferred from homology"/>
<evidence type="ECO:0000313" key="14">
    <source>
        <dbReference type="EMBL" id="SDL80907.1"/>
    </source>
</evidence>
<evidence type="ECO:0000256" key="6">
    <source>
        <dbReference type="ARBA" id="ARBA00022741"/>
    </source>
</evidence>
<evidence type="ECO:0000256" key="8">
    <source>
        <dbReference type="ARBA" id="ARBA00022842"/>
    </source>
</evidence>
<dbReference type="Proteomes" id="UP000214880">
    <property type="component" value="Unassembled WGS sequence"/>
</dbReference>
<evidence type="ECO:0000256" key="4">
    <source>
        <dbReference type="ARBA" id="ARBA00022598"/>
    </source>
</evidence>
<evidence type="ECO:0000256" key="10">
    <source>
        <dbReference type="ARBA" id="ARBA00047493"/>
    </source>
</evidence>
<dbReference type="SUPFAM" id="SSF53623">
    <property type="entry name" value="MurD-like peptide ligases, catalytic domain"/>
    <property type="match status" value="1"/>
</dbReference>
<evidence type="ECO:0000256" key="11">
    <source>
        <dbReference type="PIRNR" id="PIRNR001563"/>
    </source>
</evidence>
<dbReference type="PANTHER" id="PTHR11136:SF0">
    <property type="entry name" value="DIHYDROFOLATE SYNTHETASE-RELATED"/>
    <property type="match status" value="1"/>
</dbReference>
<dbReference type="Gene3D" id="3.90.190.20">
    <property type="entry name" value="Mur ligase, C-terminal domain"/>
    <property type="match status" value="1"/>
</dbReference>
<dbReference type="PROSITE" id="PS01012">
    <property type="entry name" value="FOLYLPOLYGLU_SYNT_2"/>
    <property type="match status" value="1"/>
</dbReference>
<protein>
    <recommendedName>
        <fullName evidence="3">tetrahydrofolate synthase</fullName>
        <ecNumber evidence="3">6.3.2.17</ecNumber>
    </recommendedName>
    <alternativeName>
        <fullName evidence="9">Tetrahydrofolylpolyglutamate synthase</fullName>
    </alternativeName>
</protein>
<dbReference type="InterPro" id="IPR004101">
    <property type="entry name" value="Mur_ligase_C"/>
</dbReference>
<sequence length="435" mass="46041">MTYDEALTYLDSLNTFGIRLGLDRITRLLALMGNPEGSYKTVHVTGTNGKGSTTATLAAILHSAGVRAGMYTSPHLLDYTERIKIDQTEVTRADFAAAISFTKQCATELVSEGGESPTQFEVLTAAAFYHFALRKVEYAVIEVGLGGLLDSTNVIVPEISIITNVALDHADRCGGTLQAIAEQKAGIIKPGIPVITAADEAVLPVIRTKAASARASLAVLGQQFSACLESLNAGGQVISIKTQLYGQVGPARLKLLGRHQIANGALAVMAALHLGQRDERITAAAIEQGLAGVVWPGRFEVIPGQPPIVLDGAHNPAGARVLRAALDEIFPGRSMVFLLGILQDKDIGGIVSSLIRPADAVVVAAPESERAAEPQLVAKLIKARRTEMAASIEEGIHKARRLAEQDGVICIAGSLYLIGYARAIINNRQTNYGQV</sequence>
<dbReference type="InterPro" id="IPR036565">
    <property type="entry name" value="Mur-like_cat_sf"/>
</dbReference>
<dbReference type="SUPFAM" id="SSF53244">
    <property type="entry name" value="MurD-like peptide ligases, peptide-binding domain"/>
    <property type="match status" value="1"/>
</dbReference>
<dbReference type="AlphaFoldDB" id="A0A1G9N461"/>
<feature type="domain" description="Mur ligase central" evidence="13">
    <location>
        <begin position="44"/>
        <end position="270"/>
    </location>
</feature>
<accession>A0A1G9N461</accession>
<dbReference type="InterPro" id="IPR036615">
    <property type="entry name" value="Mur_ligase_C_dom_sf"/>
</dbReference>
<evidence type="ECO:0000256" key="7">
    <source>
        <dbReference type="ARBA" id="ARBA00022840"/>
    </source>
</evidence>
<feature type="domain" description="Mur ligase C-terminal" evidence="12">
    <location>
        <begin position="297"/>
        <end position="414"/>
    </location>
</feature>
<evidence type="ECO:0000256" key="1">
    <source>
        <dbReference type="ARBA" id="ARBA00001946"/>
    </source>
</evidence>
<evidence type="ECO:0000259" key="13">
    <source>
        <dbReference type="Pfam" id="PF08245"/>
    </source>
</evidence>
<keyword evidence="15" id="KW-1185">Reference proteome</keyword>
<dbReference type="PIRSF" id="PIRSF001563">
    <property type="entry name" value="Folylpolyglu_synth"/>
    <property type="match status" value="1"/>
</dbReference>
<keyword evidence="8" id="KW-0460">Magnesium</keyword>
<dbReference type="InterPro" id="IPR001645">
    <property type="entry name" value="Folylpolyglutamate_synth"/>
</dbReference>
<dbReference type="Gene3D" id="3.40.1190.10">
    <property type="entry name" value="Mur-like, catalytic domain"/>
    <property type="match status" value="1"/>
</dbReference>
<evidence type="ECO:0000256" key="5">
    <source>
        <dbReference type="ARBA" id="ARBA00022723"/>
    </source>
</evidence>
<dbReference type="Pfam" id="PF08245">
    <property type="entry name" value="Mur_ligase_M"/>
    <property type="match status" value="1"/>
</dbReference>